<organism evidence="13">
    <name type="scientific">Phallusia mammillata</name>
    <dbReference type="NCBI Taxonomy" id="59560"/>
    <lineage>
        <taxon>Eukaryota</taxon>
        <taxon>Metazoa</taxon>
        <taxon>Chordata</taxon>
        <taxon>Tunicata</taxon>
        <taxon>Ascidiacea</taxon>
        <taxon>Phlebobranchia</taxon>
        <taxon>Ascidiidae</taxon>
        <taxon>Phallusia</taxon>
    </lineage>
</organism>
<gene>
    <name evidence="13" type="primary">Spice1</name>
</gene>
<feature type="compositionally biased region" description="Polar residues" evidence="12">
    <location>
        <begin position="642"/>
        <end position="661"/>
    </location>
</feature>
<feature type="compositionally biased region" description="Basic residues" evidence="12">
    <location>
        <begin position="1"/>
        <end position="24"/>
    </location>
</feature>
<keyword evidence="6" id="KW-0498">Mitosis</keyword>
<evidence type="ECO:0000256" key="12">
    <source>
        <dbReference type="SAM" id="MobiDB-lite"/>
    </source>
</evidence>
<dbReference type="GO" id="GO:0005819">
    <property type="term" value="C:spindle"/>
    <property type="evidence" value="ECO:0007669"/>
    <property type="project" value="UniProtKB-SubCell"/>
</dbReference>
<protein>
    <recommendedName>
        <fullName evidence="3">Spindle and centriole-associated protein 1</fullName>
    </recommendedName>
    <alternativeName>
        <fullName evidence="10">Coiled-coil domain-containing protein 52</fullName>
    </alternativeName>
</protein>
<feature type="region of interest" description="Disordered" evidence="12">
    <location>
        <begin position="203"/>
        <end position="230"/>
    </location>
</feature>
<evidence type="ECO:0000256" key="9">
    <source>
        <dbReference type="ARBA" id="ARBA00023306"/>
    </source>
</evidence>
<feature type="coiled-coil region" evidence="11">
    <location>
        <begin position="403"/>
        <end position="459"/>
    </location>
</feature>
<proteinExistence type="evidence at transcript level"/>
<name>A0A6F9DSX3_9ASCI</name>
<evidence type="ECO:0000256" key="4">
    <source>
        <dbReference type="ARBA" id="ARBA00022490"/>
    </source>
</evidence>
<sequence length="785" mass="87418">MFHRTHGPRKGMLKQRRPRRKPTSLHHPEWDNTVQDLTVHAATPEEILQKKVRRKSKNADAAKRELQAKKQGIPVDLMLSPGQVELEMRKLAVLREVLYDHNDLNEVLRRSDKTMQSVKDIFHDTTSRKTGHPNITLAPGRKSSPPVQLDVEQPSKLDALSDSVMDSQALNEEEFSEDSEYEDDVQFESKIDCDRFLSLLKDSMNKVPRRQPEQGQEKTPEKSKEAHEQLRSALNCTEEVKRTLSRISSIHNDETATSDVASDGSQKQQIRKIDKTIIGIGKDASKLQRKLNNSTASTIVAGQPRANISACNMTYDDLKGAMVKVQKGIQELDVRKGKPTINQAPPSDGLAGFTATLIDAVTRLTGYVNEGEVKLQGFEKDVGELQQKLDHQIALTDALTLELMNSQNQIKLNKQENENLRQELVQNKAESKKHLEGHSSQLNEKVNAAMESVKAMESKIAQLNSGTDKQSGHGEDQELEIMEGSAQTSKQDEESALKSDMLKLLHALKSKNDKTPDVTKQLPAAVNPKSQPLPSGLLPEETQEAAETIASVESHLRHLKLQHYEAQQRMNELTKQAQAFSMEAASSSEQPLRMPSGNYASPSASDSTSLASLPIKLPASRATRLQTNLPAYEVPQRDRSRSPISNGFTIKQTHVVSQDQATESDETESFHFLNASDTASTLSVDESLSSSPHVALQQKAVMDRVQKTQVSLEDRISELNKQHSEAQQRLQNLVARRRNDSSKKVQISVPTAEMLQTPQMSKVRPNVSQMQNGAAWYSLSSHTST</sequence>
<keyword evidence="7 11" id="KW-0175">Coiled coil</keyword>
<feature type="region of interest" description="Disordered" evidence="12">
    <location>
        <begin position="1"/>
        <end position="31"/>
    </location>
</feature>
<evidence type="ECO:0000256" key="5">
    <source>
        <dbReference type="ARBA" id="ARBA00022618"/>
    </source>
</evidence>
<keyword evidence="5" id="KW-0132">Cell division</keyword>
<dbReference type="PANTHER" id="PTHR31167:SF3">
    <property type="entry name" value="SPINDLE AND CENTRIOLE-ASSOCIATED PROTEIN 1"/>
    <property type="match status" value="1"/>
</dbReference>
<evidence type="ECO:0000256" key="11">
    <source>
        <dbReference type="SAM" id="Coils"/>
    </source>
</evidence>
<dbReference type="GO" id="GO:0051301">
    <property type="term" value="P:cell division"/>
    <property type="evidence" value="ECO:0007669"/>
    <property type="project" value="UniProtKB-KW"/>
</dbReference>
<keyword evidence="9" id="KW-0131">Cell cycle</keyword>
<evidence type="ECO:0000256" key="1">
    <source>
        <dbReference type="ARBA" id="ARBA00004114"/>
    </source>
</evidence>
<evidence type="ECO:0000256" key="6">
    <source>
        <dbReference type="ARBA" id="ARBA00022776"/>
    </source>
</evidence>
<feature type="region of interest" description="Disordered" evidence="12">
    <location>
        <begin position="122"/>
        <end position="150"/>
    </location>
</feature>
<feature type="compositionally biased region" description="Basic and acidic residues" evidence="12">
    <location>
        <begin position="210"/>
        <end position="230"/>
    </location>
</feature>
<evidence type="ECO:0000256" key="7">
    <source>
        <dbReference type="ARBA" id="ARBA00023054"/>
    </source>
</evidence>
<dbReference type="Pfam" id="PF15678">
    <property type="entry name" value="SPICE"/>
    <property type="match status" value="1"/>
</dbReference>
<feature type="region of interest" description="Disordered" evidence="12">
    <location>
        <begin position="634"/>
        <end position="668"/>
    </location>
</feature>
<feature type="compositionally biased region" description="Low complexity" evidence="12">
    <location>
        <begin position="600"/>
        <end position="609"/>
    </location>
</feature>
<dbReference type="GO" id="GO:0090307">
    <property type="term" value="P:mitotic spindle assembly"/>
    <property type="evidence" value="ECO:0007669"/>
    <property type="project" value="InterPro"/>
</dbReference>
<feature type="region of interest" description="Disordered" evidence="12">
    <location>
        <begin position="584"/>
        <end position="609"/>
    </location>
</feature>
<feature type="coiled-coil region" evidence="11">
    <location>
        <begin position="702"/>
        <end position="736"/>
    </location>
</feature>
<dbReference type="GO" id="GO:0051310">
    <property type="term" value="P:metaphase chromosome alignment"/>
    <property type="evidence" value="ECO:0007669"/>
    <property type="project" value="TreeGrafter"/>
</dbReference>
<dbReference type="GO" id="GO:0046599">
    <property type="term" value="P:regulation of centriole replication"/>
    <property type="evidence" value="ECO:0007669"/>
    <property type="project" value="TreeGrafter"/>
</dbReference>
<accession>A0A6F9DSX3</accession>
<dbReference type="GO" id="GO:0005813">
    <property type="term" value="C:centrosome"/>
    <property type="evidence" value="ECO:0007669"/>
    <property type="project" value="TreeGrafter"/>
</dbReference>
<evidence type="ECO:0000256" key="2">
    <source>
        <dbReference type="ARBA" id="ARBA00004186"/>
    </source>
</evidence>
<comment type="subcellular location">
    <subcellularLocation>
        <location evidence="1">Cytoplasm</location>
        <location evidence="1">Cytoskeleton</location>
        <location evidence="1">Microtubule organizing center</location>
        <location evidence="1">Centrosome</location>
        <location evidence="1">Centriole</location>
    </subcellularLocation>
    <subcellularLocation>
        <location evidence="2">Cytoplasm</location>
        <location evidence="2">Cytoskeleton</location>
        <location evidence="2">Spindle</location>
    </subcellularLocation>
</comment>
<dbReference type="GO" id="GO:0005814">
    <property type="term" value="C:centriole"/>
    <property type="evidence" value="ECO:0007669"/>
    <property type="project" value="UniProtKB-SubCell"/>
</dbReference>
<evidence type="ECO:0000256" key="3">
    <source>
        <dbReference type="ARBA" id="ARBA00018313"/>
    </source>
</evidence>
<evidence type="ECO:0000313" key="13">
    <source>
        <dbReference type="EMBL" id="CAB3266532.1"/>
    </source>
</evidence>
<dbReference type="AlphaFoldDB" id="A0A6F9DSX3"/>
<evidence type="ECO:0000256" key="8">
    <source>
        <dbReference type="ARBA" id="ARBA00023212"/>
    </source>
</evidence>
<reference evidence="13" key="1">
    <citation type="submission" date="2020-04" db="EMBL/GenBank/DDBJ databases">
        <authorList>
            <person name="Neveu A P."/>
        </authorList>
    </citation>
    <scope>NUCLEOTIDE SEQUENCE</scope>
    <source>
        <tissue evidence="13">Whole embryo</tissue>
    </source>
</reference>
<dbReference type="EMBL" id="LR790670">
    <property type="protein sequence ID" value="CAB3266532.1"/>
    <property type="molecule type" value="mRNA"/>
</dbReference>
<dbReference type="PANTHER" id="PTHR31167">
    <property type="entry name" value="SPINDLE AND CENTRIOLE ASSOCIATED PROTEIN 1 SPICE1"/>
    <property type="match status" value="1"/>
</dbReference>
<evidence type="ECO:0000256" key="10">
    <source>
        <dbReference type="ARBA" id="ARBA00030722"/>
    </source>
</evidence>
<keyword evidence="8" id="KW-0206">Cytoskeleton</keyword>
<dbReference type="InterPro" id="IPR031387">
    <property type="entry name" value="SPICE1"/>
</dbReference>
<keyword evidence="4" id="KW-0963">Cytoplasm</keyword>